<organism evidence="8 9">
    <name type="scientific">Staurois parvus</name>
    <dbReference type="NCBI Taxonomy" id="386267"/>
    <lineage>
        <taxon>Eukaryota</taxon>
        <taxon>Metazoa</taxon>
        <taxon>Chordata</taxon>
        <taxon>Craniata</taxon>
        <taxon>Vertebrata</taxon>
        <taxon>Euteleostomi</taxon>
        <taxon>Amphibia</taxon>
        <taxon>Batrachia</taxon>
        <taxon>Anura</taxon>
        <taxon>Neobatrachia</taxon>
        <taxon>Ranoidea</taxon>
        <taxon>Ranidae</taxon>
        <taxon>Staurois</taxon>
    </lineage>
</organism>
<reference evidence="8" key="1">
    <citation type="submission" date="2023-05" db="EMBL/GenBank/DDBJ databases">
        <authorList>
            <person name="Stuckert A."/>
        </authorList>
    </citation>
    <scope>NUCLEOTIDE SEQUENCE</scope>
</reference>
<keyword evidence="5" id="KW-0812">Transmembrane</keyword>
<evidence type="ECO:0000256" key="4">
    <source>
        <dbReference type="PROSITE-ProRule" id="PRU00076"/>
    </source>
</evidence>
<evidence type="ECO:0000313" key="9">
    <source>
        <dbReference type="Proteomes" id="UP001162483"/>
    </source>
</evidence>
<gene>
    <name evidence="8" type="ORF">SPARVUS_LOCUS16576479</name>
</gene>
<dbReference type="InterPro" id="IPR013320">
    <property type="entry name" value="ConA-like_dom_sf"/>
</dbReference>
<feature type="domain" description="Laminin G" evidence="6">
    <location>
        <begin position="37"/>
        <end position="214"/>
    </location>
</feature>
<dbReference type="EMBL" id="CATNWA010021813">
    <property type="protein sequence ID" value="CAI9624039.1"/>
    <property type="molecule type" value="Genomic_DNA"/>
</dbReference>
<dbReference type="Proteomes" id="UP001162483">
    <property type="component" value="Unassembled WGS sequence"/>
</dbReference>
<dbReference type="CDD" id="cd00110">
    <property type="entry name" value="LamG"/>
    <property type="match status" value="1"/>
</dbReference>
<comment type="caution">
    <text evidence="8">The sequence shown here is derived from an EMBL/GenBank/DDBJ whole genome shotgun (WGS) entry which is preliminary data.</text>
</comment>
<dbReference type="Gene3D" id="2.10.25.10">
    <property type="entry name" value="Laminin"/>
    <property type="match status" value="1"/>
</dbReference>
<evidence type="ECO:0000313" key="8">
    <source>
        <dbReference type="EMBL" id="CAI9624039.1"/>
    </source>
</evidence>
<dbReference type="InterPro" id="IPR000742">
    <property type="entry name" value="EGF"/>
</dbReference>
<comment type="caution">
    <text evidence="4">Lacks conserved residue(s) required for the propagation of feature annotation.</text>
</comment>
<dbReference type="PANTHER" id="PTHR24049">
    <property type="entry name" value="CRUMBS FAMILY MEMBER"/>
    <property type="match status" value="1"/>
</dbReference>
<dbReference type="PROSITE" id="PS50025">
    <property type="entry name" value="LAM_G_DOMAIN"/>
    <property type="match status" value="1"/>
</dbReference>
<feature type="domain" description="EGF-like" evidence="7">
    <location>
        <begin position="259"/>
        <end position="296"/>
    </location>
</feature>
<dbReference type="InterPro" id="IPR051022">
    <property type="entry name" value="Notch_Cell-Fate_Det"/>
</dbReference>
<proteinExistence type="predicted"/>
<accession>A0ABN9HR12</accession>
<sequence length="386" mass="43285">MIRPPPCGRHGFCISDQMSAKCACHPGHYGKVCDSVLQEWSFEKESWVHYVIHHPLSPHYTSIQLMLRTRMSSASILHLTSRDRSSFLKLEISGGHFAVSFNYGERSHVIRLPDLRIDHGRWALLSMERYGNVFTLRIERGGGVREVTATTGKSGLFEADPSSVMLGNRLPQQAGNDFQGCLRDVRINGLVLPLDGEGDEHSSVVSSQGISIGCHSDVCRNHPCPSHLNCIDLWRKYECRCPTDKVEVMNNVTGQKHCHPSPCTRWSCRNGGNCVAQSQQKFICQCRKGFKGRACETIQARAGKIVGLSSGSILAISMCLLIFIALLVSYTVWSQWGRSKFRKGGVYHIPAEHESWEDIRENTLNYNEGGGEHDQRWKKTVLSQTD</sequence>
<dbReference type="SUPFAM" id="SSF49899">
    <property type="entry name" value="Concanavalin A-like lectins/glucanases"/>
    <property type="match status" value="1"/>
</dbReference>
<protein>
    <recommendedName>
        <fullName evidence="10">EGF-like domain-containing protein</fullName>
    </recommendedName>
</protein>
<dbReference type="SUPFAM" id="SSF57196">
    <property type="entry name" value="EGF/Laminin"/>
    <property type="match status" value="1"/>
</dbReference>
<name>A0ABN9HR12_9NEOB</name>
<dbReference type="CDD" id="cd00054">
    <property type="entry name" value="EGF_CA"/>
    <property type="match status" value="1"/>
</dbReference>
<evidence type="ECO:0000259" key="7">
    <source>
        <dbReference type="PROSITE" id="PS50026"/>
    </source>
</evidence>
<evidence type="ECO:0008006" key="10">
    <source>
        <dbReference type="Google" id="ProtNLM"/>
    </source>
</evidence>
<evidence type="ECO:0000256" key="5">
    <source>
        <dbReference type="SAM" id="Phobius"/>
    </source>
</evidence>
<evidence type="ECO:0000259" key="6">
    <source>
        <dbReference type="PROSITE" id="PS50025"/>
    </source>
</evidence>
<keyword evidence="5" id="KW-1133">Transmembrane helix</keyword>
<dbReference type="InterPro" id="IPR001791">
    <property type="entry name" value="Laminin_G"/>
</dbReference>
<evidence type="ECO:0000256" key="2">
    <source>
        <dbReference type="ARBA" id="ARBA00022737"/>
    </source>
</evidence>
<dbReference type="SMART" id="SM00181">
    <property type="entry name" value="EGF"/>
    <property type="match status" value="3"/>
</dbReference>
<dbReference type="PROSITE" id="PS50026">
    <property type="entry name" value="EGF_3"/>
    <property type="match status" value="1"/>
</dbReference>
<dbReference type="PROSITE" id="PS00022">
    <property type="entry name" value="EGF_1"/>
    <property type="match status" value="2"/>
</dbReference>
<feature type="transmembrane region" description="Helical" evidence="5">
    <location>
        <begin position="313"/>
        <end position="333"/>
    </location>
</feature>
<keyword evidence="3 4" id="KW-1015">Disulfide bond</keyword>
<keyword evidence="1 4" id="KW-0245">EGF-like domain</keyword>
<evidence type="ECO:0000256" key="1">
    <source>
        <dbReference type="ARBA" id="ARBA00022536"/>
    </source>
</evidence>
<dbReference type="PROSITE" id="PS01186">
    <property type="entry name" value="EGF_2"/>
    <property type="match status" value="1"/>
</dbReference>
<dbReference type="Pfam" id="PF02210">
    <property type="entry name" value="Laminin_G_2"/>
    <property type="match status" value="1"/>
</dbReference>
<keyword evidence="2" id="KW-0677">Repeat</keyword>
<dbReference type="SMART" id="SM00282">
    <property type="entry name" value="LamG"/>
    <property type="match status" value="1"/>
</dbReference>
<evidence type="ECO:0000256" key="3">
    <source>
        <dbReference type="ARBA" id="ARBA00023157"/>
    </source>
</evidence>
<keyword evidence="9" id="KW-1185">Reference proteome</keyword>
<dbReference type="Gene3D" id="2.60.120.200">
    <property type="match status" value="1"/>
</dbReference>
<keyword evidence="5" id="KW-0472">Membrane</keyword>
<feature type="disulfide bond" evidence="4">
    <location>
        <begin position="286"/>
        <end position="295"/>
    </location>
</feature>